<dbReference type="Proteomes" id="UP000046395">
    <property type="component" value="Unassembled WGS sequence"/>
</dbReference>
<dbReference type="InterPro" id="IPR001680">
    <property type="entry name" value="WD40_rpt"/>
</dbReference>
<dbReference type="InterPro" id="IPR019775">
    <property type="entry name" value="WD40_repeat_CS"/>
</dbReference>
<dbReference type="Pfam" id="PF08232">
    <property type="entry name" value="Striatin"/>
    <property type="match status" value="1"/>
</dbReference>
<dbReference type="AlphaFoldDB" id="A0A5S6QVT1"/>
<dbReference type="InterPro" id="IPR015943">
    <property type="entry name" value="WD40/YVTN_repeat-like_dom_sf"/>
</dbReference>
<reference evidence="13" key="1">
    <citation type="submission" date="2019-12" db="UniProtKB">
        <authorList>
            <consortium name="WormBaseParasite"/>
        </authorList>
    </citation>
    <scope>IDENTIFICATION</scope>
</reference>
<accession>A0A5S6QVT1</accession>
<feature type="repeat" description="WD" evidence="9">
    <location>
        <begin position="670"/>
        <end position="711"/>
    </location>
</feature>
<name>A0A5S6QVT1_TRIMR</name>
<proteinExistence type="inferred from homology"/>
<evidence type="ECO:0000256" key="4">
    <source>
        <dbReference type="ARBA" id="ARBA00022553"/>
    </source>
</evidence>
<dbReference type="FunFam" id="2.130.10.10:FF:000498">
    <property type="entry name" value="Striatin 3"/>
    <property type="match status" value="1"/>
</dbReference>
<evidence type="ECO:0000256" key="2">
    <source>
        <dbReference type="ARBA" id="ARBA00009616"/>
    </source>
</evidence>
<dbReference type="CDD" id="cd00200">
    <property type="entry name" value="WD40"/>
    <property type="match status" value="1"/>
</dbReference>
<keyword evidence="8" id="KW-0175">Coiled coil</keyword>
<feature type="region of interest" description="Disordered" evidence="10">
    <location>
        <begin position="15"/>
        <end position="35"/>
    </location>
</feature>
<evidence type="ECO:0000256" key="3">
    <source>
        <dbReference type="ARBA" id="ARBA00022490"/>
    </source>
</evidence>
<evidence type="ECO:0000259" key="11">
    <source>
        <dbReference type="Pfam" id="PF08232"/>
    </source>
</evidence>
<dbReference type="PROSITE" id="PS00678">
    <property type="entry name" value="WD_REPEATS_1"/>
    <property type="match status" value="2"/>
</dbReference>
<protein>
    <submittedName>
        <fullName evidence="13">WD_REPEATS_REGION domain-containing protein</fullName>
    </submittedName>
</protein>
<keyword evidence="3" id="KW-0963">Cytoplasm</keyword>
<dbReference type="PRINTS" id="PR00320">
    <property type="entry name" value="GPROTEINBRPT"/>
</dbReference>
<dbReference type="FunFam" id="1.20.5.300:FF:000001">
    <property type="entry name" value="striatin isoform X1"/>
    <property type="match status" value="1"/>
</dbReference>
<dbReference type="InterPro" id="IPR051488">
    <property type="entry name" value="WD_repeat_striatin"/>
</dbReference>
<evidence type="ECO:0000256" key="1">
    <source>
        <dbReference type="ARBA" id="ARBA00004496"/>
    </source>
</evidence>
<evidence type="ECO:0000256" key="10">
    <source>
        <dbReference type="SAM" id="MobiDB-lite"/>
    </source>
</evidence>
<dbReference type="GO" id="GO:0005737">
    <property type="term" value="C:cytoplasm"/>
    <property type="evidence" value="ECO:0007669"/>
    <property type="project" value="UniProtKB-SubCell"/>
</dbReference>
<keyword evidence="4" id="KW-0597">Phosphoprotein</keyword>
<dbReference type="InterPro" id="IPR036322">
    <property type="entry name" value="WD40_repeat_dom_sf"/>
</dbReference>
<keyword evidence="12" id="KW-1185">Reference proteome</keyword>
<evidence type="ECO:0000313" key="12">
    <source>
        <dbReference type="Proteomes" id="UP000046395"/>
    </source>
</evidence>
<dbReference type="InterPro" id="IPR013258">
    <property type="entry name" value="Striatin_N"/>
</dbReference>
<comment type="similarity">
    <text evidence="2">Belongs to the WD repeat striatin family.</text>
</comment>
<keyword evidence="5 9" id="KW-0853">WD repeat</keyword>
<feature type="domain" description="Striatin N-terminal" evidence="11">
    <location>
        <begin position="41"/>
        <end position="174"/>
    </location>
</feature>
<dbReference type="SMART" id="SM00320">
    <property type="entry name" value="WD40"/>
    <property type="match status" value="7"/>
</dbReference>
<feature type="repeat" description="WD" evidence="9">
    <location>
        <begin position="533"/>
        <end position="565"/>
    </location>
</feature>
<keyword evidence="6" id="KW-0677">Repeat</keyword>
<evidence type="ECO:0000256" key="5">
    <source>
        <dbReference type="ARBA" id="ARBA00022574"/>
    </source>
</evidence>
<evidence type="ECO:0000313" key="13">
    <source>
        <dbReference type="WBParaSite" id="TMUE_3000010997.1"/>
    </source>
</evidence>
<dbReference type="WBParaSite" id="TMUE_3000010997.1">
    <property type="protein sequence ID" value="TMUE_3000010997.1"/>
    <property type="gene ID" value="WBGene00285013"/>
</dbReference>
<dbReference type="Gene3D" id="1.20.5.300">
    <property type="match status" value="1"/>
</dbReference>
<organism evidence="12 13">
    <name type="scientific">Trichuris muris</name>
    <name type="common">Mouse whipworm</name>
    <dbReference type="NCBI Taxonomy" id="70415"/>
    <lineage>
        <taxon>Eukaryota</taxon>
        <taxon>Metazoa</taxon>
        <taxon>Ecdysozoa</taxon>
        <taxon>Nematoda</taxon>
        <taxon>Enoplea</taxon>
        <taxon>Dorylaimia</taxon>
        <taxon>Trichinellida</taxon>
        <taxon>Trichuridae</taxon>
        <taxon>Trichuris</taxon>
    </lineage>
</organism>
<dbReference type="GO" id="GO:0005516">
    <property type="term" value="F:calmodulin binding"/>
    <property type="evidence" value="ECO:0007669"/>
    <property type="project" value="UniProtKB-KW"/>
</dbReference>
<keyword evidence="7" id="KW-0112">Calmodulin-binding</keyword>
<feature type="repeat" description="WD" evidence="9">
    <location>
        <begin position="415"/>
        <end position="456"/>
    </location>
</feature>
<feature type="compositionally biased region" description="Basic and acidic residues" evidence="10">
    <location>
        <begin position="21"/>
        <end position="35"/>
    </location>
</feature>
<dbReference type="PANTHER" id="PTHR15653:SF0">
    <property type="entry name" value="CONNECTOR OF KINASE TO AP-1, ISOFORM E"/>
    <property type="match status" value="1"/>
</dbReference>
<comment type="subcellular location">
    <subcellularLocation>
        <location evidence="1">Cytoplasm</location>
    </subcellularLocation>
</comment>
<dbReference type="PROSITE" id="PS50082">
    <property type="entry name" value="WD_REPEATS_2"/>
    <property type="match status" value="4"/>
</dbReference>
<evidence type="ECO:0000256" key="9">
    <source>
        <dbReference type="PROSITE-ProRule" id="PRU00221"/>
    </source>
</evidence>
<dbReference type="SUPFAM" id="SSF50978">
    <property type="entry name" value="WD40 repeat-like"/>
    <property type="match status" value="1"/>
</dbReference>
<sequence length="748" mass="82122">MVSMVGDDIASVGFANGTNEARNDGEATKGDDRASRLQYSVPGVLHYLQHEWVKYEQEKTQWEVERAELMAKIAFLQGERKGQENLKNDLVRRVKMLEFALRQERAKYYRLLHGEGAAENEEQPAVDRTFAKDEVPCDFDSMPANQTRTGACWRQGRLLLKQYLEEIGYTDTILDVKTYRLRSLLGLNTVDPSNAEKSMSKLAELLNFGPSASGTDLNCAYGQKETNDGTDGGALPRVTKANEVIAQELGSAKRERPDSDFSNAVEDALKEFAFLPGTDVPDASRTVPCDWTNVDYQALDKKKADFQRELQQKKGVSRRLPRAELEAMISSLNMTDEVSSASVAVADKESEVVARLLSKDSEFVQDLDATLSSMGGFSDLMAMTGPFDDVETASHAIAGPQEESLRKTWTVRFTLRCHFDCVRAIAFHPVEAIVLSASEDATVKLWNLQKSLSANSAGATGVTNANARKGSQDFDPIYTFHGHSGPVLCMCLSPTGDYCYTGGLDKTIRCWMMPPPNIDPYDPLDRSISSEVLRGHDDAVWSVAFHSSDNRLISASADGTLKLWEPSGSSPLLATYLADPDDGSPTSVDFMSAELHHAVVAYSSGAAYIYDLEQAKAVLRFPPASGNGTYSLSPINQIVCHPTLPITVTAHEDRTIRFFDNNSGQMIDCVVAHLDAVTCLSIDPNGLFLLSGSHDGSLRLWNIDSKTCLQETTAHRKKFDESLFSVAFHPSRPIIASAGADGLAKIFM</sequence>
<dbReference type="Pfam" id="PF00400">
    <property type="entry name" value="WD40"/>
    <property type="match status" value="5"/>
</dbReference>
<feature type="repeat" description="WD" evidence="9">
    <location>
        <begin position="480"/>
        <end position="511"/>
    </location>
</feature>
<evidence type="ECO:0000256" key="8">
    <source>
        <dbReference type="ARBA" id="ARBA00023054"/>
    </source>
</evidence>
<dbReference type="Gene3D" id="2.130.10.10">
    <property type="entry name" value="YVTN repeat-like/Quinoprotein amine dehydrogenase"/>
    <property type="match status" value="3"/>
</dbReference>
<dbReference type="PANTHER" id="PTHR15653">
    <property type="entry name" value="STRIATIN"/>
    <property type="match status" value="1"/>
</dbReference>
<dbReference type="PROSITE" id="PS50294">
    <property type="entry name" value="WD_REPEATS_REGION"/>
    <property type="match status" value="4"/>
</dbReference>
<dbReference type="STRING" id="70415.A0A5S6QVT1"/>
<evidence type="ECO:0000256" key="6">
    <source>
        <dbReference type="ARBA" id="ARBA00022737"/>
    </source>
</evidence>
<evidence type="ECO:0000256" key="7">
    <source>
        <dbReference type="ARBA" id="ARBA00022860"/>
    </source>
</evidence>
<dbReference type="InterPro" id="IPR020472">
    <property type="entry name" value="WD40_PAC1"/>
</dbReference>